<evidence type="ECO:0000256" key="1">
    <source>
        <dbReference type="SAM" id="Phobius"/>
    </source>
</evidence>
<accession>A0AB33JR48</accession>
<name>A0AB33JR48_9ACTN</name>
<keyword evidence="1" id="KW-0812">Transmembrane</keyword>
<proteinExistence type="predicted"/>
<feature type="transmembrane region" description="Helical" evidence="1">
    <location>
        <begin position="25"/>
        <end position="47"/>
    </location>
</feature>
<dbReference type="AlphaFoldDB" id="A0AB33JR48"/>
<keyword evidence="1" id="KW-0472">Membrane</keyword>
<keyword evidence="1" id="KW-1133">Transmembrane helix</keyword>
<gene>
    <name evidence="2" type="ORF">KCMC57_01470</name>
</gene>
<feature type="transmembrane region" description="Helical" evidence="1">
    <location>
        <begin position="54"/>
        <end position="77"/>
    </location>
</feature>
<reference evidence="2" key="1">
    <citation type="submission" date="2024-07" db="EMBL/GenBank/DDBJ databases">
        <title>Complete genome sequences of cellulolytic bacteria, Kitasatospora sp. CMC57 and Streptomyces sp. CMC78, isolated from Japanese agricultural soil.</title>
        <authorList>
            <person name="Hashimoto T."/>
            <person name="Ito M."/>
            <person name="Iwamoto M."/>
            <person name="Fukahori D."/>
            <person name="Shoda T."/>
            <person name="Sakoda M."/>
            <person name="Morohoshi T."/>
            <person name="Mitsuboshi M."/>
            <person name="Nishizawa T."/>
        </authorList>
    </citation>
    <scope>NUCLEOTIDE SEQUENCE</scope>
    <source>
        <strain evidence="2">CMC57</strain>
    </source>
</reference>
<protein>
    <recommendedName>
        <fullName evidence="3">DUF304 domain-containing protein</fullName>
    </recommendedName>
</protein>
<evidence type="ECO:0000313" key="2">
    <source>
        <dbReference type="EMBL" id="BFP43779.1"/>
    </source>
</evidence>
<dbReference type="RefSeq" id="WP_407986367.1">
    <property type="nucleotide sequence ID" value="NZ_AP035881.2"/>
</dbReference>
<dbReference type="EMBL" id="AP035881">
    <property type="protein sequence ID" value="BFP43779.1"/>
    <property type="molecule type" value="Genomic_DNA"/>
</dbReference>
<organism evidence="2">
    <name type="scientific">Kitasatospora sp. CMC57</name>
    <dbReference type="NCBI Taxonomy" id="3231513"/>
    <lineage>
        <taxon>Bacteria</taxon>
        <taxon>Bacillati</taxon>
        <taxon>Actinomycetota</taxon>
        <taxon>Actinomycetes</taxon>
        <taxon>Kitasatosporales</taxon>
        <taxon>Streptomycetaceae</taxon>
        <taxon>Kitasatospora</taxon>
    </lineage>
</organism>
<sequence>MARQVRGPDLGALHRSSSVIGIPGVIWQVGRRFVLLFCVALLIGLVVMRPDNAVVKAVIVVGIPLAVYGIAFSWRWLAGRLGMCQCHLREDGVTVTDLFGHVRDAVAWRDIATVKETNATGILMAFRRFEFQRRTGHQSTVIVLSIHRAFARDLTRLANEKIGTSGS</sequence>
<evidence type="ECO:0008006" key="3">
    <source>
        <dbReference type="Google" id="ProtNLM"/>
    </source>
</evidence>